<feature type="compositionally biased region" description="Low complexity" evidence="9">
    <location>
        <begin position="66"/>
        <end position="87"/>
    </location>
</feature>
<organism evidence="10 11">
    <name type="scientific">Filobasidium floriforme</name>
    <dbReference type="NCBI Taxonomy" id="5210"/>
    <lineage>
        <taxon>Eukaryota</taxon>
        <taxon>Fungi</taxon>
        <taxon>Dikarya</taxon>
        <taxon>Basidiomycota</taxon>
        <taxon>Agaricomycotina</taxon>
        <taxon>Tremellomycetes</taxon>
        <taxon>Filobasidiales</taxon>
        <taxon>Filobasidiaceae</taxon>
        <taxon>Filobasidium</taxon>
    </lineage>
</organism>
<feature type="repeat" description="TPR" evidence="8">
    <location>
        <begin position="662"/>
        <end position="695"/>
    </location>
</feature>
<comment type="similarity">
    <text evidence="3">Belongs to the peroxisomal targeting signal receptor family.</text>
</comment>
<dbReference type="PROSITE" id="PS50293">
    <property type="entry name" value="TPR_REGION"/>
    <property type="match status" value="1"/>
</dbReference>
<keyword evidence="11" id="KW-1185">Reference proteome</keyword>
<dbReference type="GO" id="GO:0005052">
    <property type="term" value="F:peroxisome matrix targeting signal-1 binding"/>
    <property type="evidence" value="ECO:0007669"/>
    <property type="project" value="TreeGrafter"/>
</dbReference>
<reference evidence="10" key="1">
    <citation type="submission" date="2020-04" db="EMBL/GenBank/DDBJ databases">
        <title>Analysis of mating type loci in Filobasidium floriforme.</title>
        <authorList>
            <person name="Nowrousian M."/>
        </authorList>
    </citation>
    <scope>NUCLEOTIDE SEQUENCE</scope>
    <source>
        <strain evidence="10">CBS 6242</strain>
    </source>
</reference>
<name>A0A8K0JJI6_9TREE</name>
<evidence type="ECO:0000256" key="1">
    <source>
        <dbReference type="ARBA" id="ARBA00004275"/>
    </source>
</evidence>
<feature type="region of interest" description="Disordered" evidence="9">
    <location>
        <begin position="220"/>
        <end position="256"/>
    </location>
</feature>
<comment type="caution">
    <text evidence="10">The sequence shown here is derived from an EMBL/GenBank/DDBJ whole genome shotgun (WGS) entry which is preliminary data.</text>
</comment>
<keyword evidence="4" id="KW-0963">Cytoplasm</keyword>
<dbReference type="Pfam" id="PF13181">
    <property type="entry name" value="TPR_8"/>
    <property type="match status" value="1"/>
</dbReference>
<evidence type="ECO:0008006" key="12">
    <source>
        <dbReference type="Google" id="ProtNLM"/>
    </source>
</evidence>
<comment type="subcellular location">
    <subcellularLocation>
        <location evidence="2">Cytoplasm</location>
    </subcellularLocation>
    <subcellularLocation>
        <location evidence="1">Peroxisome</location>
    </subcellularLocation>
</comment>
<gene>
    <name evidence="10" type="ORF">FFLO_04063</name>
</gene>
<accession>A0A8K0JJI6</accession>
<dbReference type="PROSITE" id="PS50005">
    <property type="entry name" value="TPR"/>
    <property type="match status" value="2"/>
</dbReference>
<dbReference type="InterPro" id="IPR011990">
    <property type="entry name" value="TPR-like_helical_dom_sf"/>
</dbReference>
<dbReference type="GO" id="GO:0005778">
    <property type="term" value="C:peroxisomal membrane"/>
    <property type="evidence" value="ECO:0007669"/>
    <property type="project" value="TreeGrafter"/>
</dbReference>
<dbReference type="AlphaFoldDB" id="A0A8K0JJI6"/>
<dbReference type="GO" id="GO:0016560">
    <property type="term" value="P:protein import into peroxisome matrix, docking"/>
    <property type="evidence" value="ECO:0007669"/>
    <property type="project" value="TreeGrafter"/>
</dbReference>
<evidence type="ECO:0000256" key="5">
    <source>
        <dbReference type="ARBA" id="ARBA00022737"/>
    </source>
</evidence>
<keyword evidence="7" id="KW-0576">Peroxisome</keyword>
<feature type="region of interest" description="Disordered" evidence="9">
    <location>
        <begin position="57"/>
        <end position="123"/>
    </location>
</feature>
<feature type="compositionally biased region" description="Polar residues" evidence="9">
    <location>
        <begin position="114"/>
        <end position="123"/>
    </location>
</feature>
<feature type="repeat" description="TPR" evidence="8">
    <location>
        <begin position="696"/>
        <end position="729"/>
    </location>
</feature>
<keyword evidence="5" id="KW-0677">Repeat</keyword>
<feature type="compositionally biased region" description="Basic and acidic residues" evidence="9">
    <location>
        <begin position="432"/>
        <end position="445"/>
    </location>
</feature>
<protein>
    <recommendedName>
        <fullName evidence="12">Peroxin-5</fullName>
    </recommendedName>
</protein>
<proteinExistence type="inferred from homology"/>
<evidence type="ECO:0000256" key="8">
    <source>
        <dbReference type="PROSITE-ProRule" id="PRU00339"/>
    </source>
</evidence>
<evidence type="ECO:0000313" key="11">
    <source>
        <dbReference type="Proteomes" id="UP000812966"/>
    </source>
</evidence>
<dbReference type="PANTHER" id="PTHR10130">
    <property type="entry name" value="PEROXISOMAL TARGETING SIGNAL 1 RECEPTOR PEX5"/>
    <property type="match status" value="1"/>
</dbReference>
<feature type="region of interest" description="Disordered" evidence="9">
    <location>
        <begin position="131"/>
        <end position="150"/>
    </location>
</feature>
<dbReference type="InterPro" id="IPR019734">
    <property type="entry name" value="TPR_rpt"/>
</dbReference>
<dbReference type="PANTHER" id="PTHR10130:SF0">
    <property type="entry name" value="GH08708P"/>
    <property type="match status" value="1"/>
</dbReference>
<dbReference type="GO" id="GO:0005829">
    <property type="term" value="C:cytosol"/>
    <property type="evidence" value="ECO:0007669"/>
    <property type="project" value="TreeGrafter"/>
</dbReference>
<dbReference type="InterPro" id="IPR024111">
    <property type="entry name" value="PEX5/PEX5L"/>
</dbReference>
<dbReference type="Proteomes" id="UP000812966">
    <property type="component" value="Unassembled WGS sequence"/>
</dbReference>
<sequence length="812" mass="90461">MASLFMSPAECGPVNDLKSLGGRLDVDGRARRDGFVSNNQYGAAGPSRQALQPFQALPQSSGFTISSPSASRAQQQRPVPTPQHAIQAPPPPPSFLLPGQGQVRYPLYDHAPPQGSSSLNPNLRSDSVAWAKSFSQSRSQMPPPATSNGWADEHLRLQQAQGTSFSAQHPAGPPHQGSAVAYQQPQSQFGPSGYAQMQPSGSAWGYLPAHQRYSDSLDAQTYHHQAHSGMPDQMLRAQAQQQAQGQGEQTEQSTANPFGTSEFLELMQDLALDQGETMRTKGGLEEAKGEELDRVDTEGRGSCFFGGFDNDDPQTQQEGIEGIPHGPKFDLSRAVPTVHQPVFDQEGRWVPYDRVKEFRENGMDVPRYLKEALDLARSCNASGMEESVEREAGAREEVDVDDVFDNDGLMEFYGQTRRSRDPFAANHNHTPTARERQREMEHVERMRTGGYTSRETREAWMESEDALDKVLGDEKQEEARRQGYYQDKRRGVGAGMDGKYLFISENPYVLEGGKMEKMISLGEAAGPMELQYQNLLEHEARVLQDPSSSRAWFDLAIKQQELERDDQAIRALLQCISLDPECKEAYLALSVSYTNEGMIREGHSVLERWVEGSSGSRLDENKGDDADLGRFDVGPHKNQRHEVLTRELMRMARMMPEGDIDADVQVALGVLFNASEEYEKAQDCFRAALFARQDDWMLYNRLGATLANGGKSEEALQYYEQALNLNPGYVRAMFNVGISLIKLARYRQAARYILDAIRLQHADASSNVKSMKSVTSDILWNTLGTTCMHLERHDLMDACAARDLDGQSFSHC</sequence>
<evidence type="ECO:0000313" key="10">
    <source>
        <dbReference type="EMBL" id="KAG7531837.1"/>
    </source>
</evidence>
<dbReference type="SMART" id="SM00028">
    <property type="entry name" value="TPR"/>
    <property type="match status" value="4"/>
</dbReference>
<dbReference type="Gene3D" id="1.25.40.10">
    <property type="entry name" value="Tetratricopeptide repeat domain"/>
    <property type="match status" value="1"/>
</dbReference>
<evidence type="ECO:0000256" key="3">
    <source>
        <dbReference type="ARBA" id="ARBA00005348"/>
    </source>
</evidence>
<dbReference type="OrthoDB" id="10006023at2759"/>
<dbReference type="EMBL" id="JABELV010000081">
    <property type="protein sequence ID" value="KAG7531837.1"/>
    <property type="molecule type" value="Genomic_DNA"/>
</dbReference>
<dbReference type="Pfam" id="PF00515">
    <property type="entry name" value="TPR_1"/>
    <property type="match status" value="1"/>
</dbReference>
<evidence type="ECO:0000256" key="6">
    <source>
        <dbReference type="ARBA" id="ARBA00022803"/>
    </source>
</evidence>
<evidence type="ECO:0000256" key="2">
    <source>
        <dbReference type="ARBA" id="ARBA00004496"/>
    </source>
</evidence>
<evidence type="ECO:0000256" key="9">
    <source>
        <dbReference type="SAM" id="MobiDB-lite"/>
    </source>
</evidence>
<evidence type="ECO:0000256" key="7">
    <source>
        <dbReference type="ARBA" id="ARBA00023140"/>
    </source>
</evidence>
<feature type="region of interest" description="Disordered" evidence="9">
    <location>
        <begin position="421"/>
        <end position="445"/>
    </location>
</feature>
<evidence type="ECO:0000256" key="4">
    <source>
        <dbReference type="ARBA" id="ARBA00022490"/>
    </source>
</evidence>
<feature type="compositionally biased region" description="Low complexity" evidence="9">
    <location>
        <begin position="237"/>
        <end position="255"/>
    </location>
</feature>
<dbReference type="SUPFAM" id="SSF48452">
    <property type="entry name" value="TPR-like"/>
    <property type="match status" value="1"/>
</dbReference>
<keyword evidence="6 8" id="KW-0802">TPR repeat</keyword>